<protein>
    <submittedName>
        <fullName evidence="1">Uncharacterized protein</fullName>
    </submittedName>
</protein>
<sequence length="222" mass="24746">MLCSELCDASAGKTERLRRSQKPALHAIHGKAQHLSLMLRFDMQFVLAYDSDETDDAPRYPVLMPPTIPYIRESKWLPLQVFAKALHITGTPPNHCNAVRMQWQSTHSALATTAASVPKNVLSVYLKGTGYLKRIGGALLLFARSRPYGRKTRRPVLLRAPLFVSLTLRAEKLVIRGVNSRALVEHLLKTARILQSTLHLFLSRTAALTAAQEMCRPLVSGI</sequence>
<gene>
    <name evidence="1" type="ORF">MRATA1EN1_LOCUS30639</name>
</gene>
<name>A0ABN8XIT0_RANTA</name>
<reference evidence="1" key="1">
    <citation type="submission" date="2023-04" db="EMBL/GenBank/DDBJ databases">
        <authorList>
            <consortium name="ELIXIR-Norway"/>
        </authorList>
    </citation>
    <scope>NUCLEOTIDE SEQUENCE [LARGE SCALE GENOMIC DNA]</scope>
</reference>
<dbReference type="EMBL" id="CATKSN020000065">
    <property type="protein sequence ID" value="CAI9149021.1"/>
    <property type="molecule type" value="Genomic_DNA"/>
</dbReference>
<keyword evidence="2" id="KW-1185">Reference proteome</keyword>
<organism evidence="1 2">
    <name type="scientific">Rangifer tarandus platyrhynchus</name>
    <name type="common">Svalbard reindeer</name>
    <dbReference type="NCBI Taxonomy" id="3082113"/>
    <lineage>
        <taxon>Eukaryota</taxon>
        <taxon>Metazoa</taxon>
        <taxon>Chordata</taxon>
        <taxon>Craniata</taxon>
        <taxon>Vertebrata</taxon>
        <taxon>Euteleostomi</taxon>
        <taxon>Mammalia</taxon>
        <taxon>Eutheria</taxon>
        <taxon>Laurasiatheria</taxon>
        <taxon>Artiodactyla</taxon>
        <taxon>Ruminantia</taxon>
        <taxon>Pecora</taxon>
        <taxon>Cervidae</taxon>
        <taxon>Odocoileinae</taxon>
        <taxon>Rangifer</taxon>
    </lineage>
</organism>
<evidence type="ECO:0000313" key="2">
    <source>
        <dbReference type="Proteomes" id="UP001176941"/>
    </source>
</evidence>
<proteinExistence type="predicted"/>
<dbReference type="Proteomes" id="UP001176941">
    <property type="component" value="Unassembled WGS sequence"/>
</dbReference>
<evidence type="ECO:0000313" key="1">
    <source>
        <dbReference type="EMBL" id="CAI9149021.1"/>
    </source>
</evidence>
<comment type="caution">
    <text evidence="1">The sequence shown here is derived from an EMBL/GenBank/DDBJ whole genome shotgun (WGS) entry which is preliminary data.</text>
</comment>
<accession>A0ABN8XIT0</accession>